<keyword evidence="2" id="KW-1185">Reference proteome</keyword>
<dbReference type="EMBL" id="JABFAC010000001">
    <property type="protein sequence ID" value="MBA0604908.1"/>
    <property type="molecule type" value="Genomic_DNA"/>
</dbReference>
<evidence type="ECO:0000313" key="2">
    <source>
        <dbReference type="Proteomes" id="UP000593561"/>
    </source>
</evidence>
<dbReference type="Proteomes" id="UP000593561">
    <property type="component" value="Unassembled WGS sequence"/>
</dbReference>
<evidence type="ECO:0000313" key="1">
    <source>
        <dbReference type="EMBL" id="MBA0604908.1"/>
    </source>
</evidence>
<name>A0A7J8QTQ6_GOSDV</name>
<organism evidence="1 2">
    <name type="scientific">Gossypium davidsonii</name>
    <name type="common">Davidson's cotton</name>
    <name type="synonym">Gossypium klotzschianum subsp. davidsonii</name>
    <dbReference type="NCBI Taxonomy" id="34287"/>
    <lineage>
        <taxon>Eukaryota</taxon>
        <taxon>Viridiplantae</taxon>
        <taxon>Streptophyta</taxon>
        <taxon>Embryophyta</taxon>
        <taxon>Tracheophyta</taxon>
        <taxon>Spermatophyta</taxon>
        <taxon>Magnoliopsida</taxon>
        <taxon>eudicotyledons</taxon>
        <taxon>Gunneridae</taxon>
        <taxon>Pentapetalae</taxon>
        <taxon>rosids</taxon>
        <taxon>malvids</taxon>
        <taxon>Malvales</taxon>
        <taxon>Malvaceae</taxon>
        <taxon>Malvoideae</taxon>
        <taxon>Gossypium</taxon>
    </lineage>
</organism>
<dbReference type="AlphaFoldDB" id="A0A7J8QTQ6"/>
<sequence>MNKVKLLPVYLVLQAPIILYKRWL</sequence>
<accession>A0A7J8QTQ6</accession>
<reference evidence="1 2" key="1">
    <citation type="journal article" date="2019" name="Genome Biol. Evol.">
        <title>Insights into the evolution of the New World diploid cottons (Gossypium, subgenus Houzingenia) based on genome sequencing.</title>
        <authorList>
            <person name="Grover C.E."/>
            <person name="Arick M.A. 2nd"/>
            <person name="Thrash A."/>
            <person name="Conover J.L."/>
            <person name="Sanders W.S."/>
            <person name="Peterson D.G."/>
            <person name="Frelichowski J.E."/>
            <person name="Scheffler J.A."/>
            <person name="Scheffler B.E."/>
            <person name="Wendel J.F."/>
        </authorList>
    </citation>
    <scope>NUCLEOTIDE SEQUENCE [LARGE SCALE GENOMIC DNA]</scope>
    <source>
        <strain evidence="1">27</strain>
        <tissue evidence="1">Leaf</tissue>
    </source>
</reference>
<protein>
    <submittedName>
        <fullName evidence="1">Uncharacterized protein</fullName>
    </submittedName>
</protein>
<comment type="caution">
    <text evidence="1">The sequence shown here is derived from an EMBL/GenBank/DDBJ whole genome shotgun (WGS) entry which is preliminary data.</text>
</comment>
<gene>
    <name evidence="1" type="ORF">Godav_017535</name>
</gene>
<proteinExistence type="predicted"/>